<dbReference type="RefSeq" id="WP_145982100.1">
    <property type="nucleotide sequence ID" value="NZ_OCZC01000058.1"/>
</dbReference>
<evidence type="ECO:0008006" key="3">
    <source>
        <dbReference type="Google" id="ProtNLM"/>
    </source>
</evidence>
<organism evidence="1 2">
    <name type="scientific">Xanthomonas campestris pv. phaseoli</name>
    <dbReference type="NCBI Taxonomy" id="317013"/>
    <lineage>
        <taxon>Bacteria</taxon>
        <taxon>Pseudomonadati</taxon>
        <taxon>Pseudomonadota</taxon>
        <taxon>Gammaproteobacteria</taxon>
        <taxon>Lysobacterales</taxon>
        <taxon>Lysobacteraceae</taxon>
        <taxon>Xanthomonas</taxon>
    </lineage>
</organism>
<reference evidence="1 2" key="1">
    <citation type="submission" date="2017-10" db="EMBL/GenBank/DDBJ databases">
        <authorList>
            <person name="Regsiter A."/>
            <person name="William W."/>
        </authorList>
    </citation>
    <scope>NUCLEOTIDE SEQUENCE [LARGE SCALE GENOMIC DNA]</scope>
    <source>
        <strain evidence="1 2">CFBP6991</strain>
    </source>
</reference>
<protein>
    <recommendedName>
        <fullName evidence="3">Lipoprotein</fullName>
    </recommendedName>
</protein>
<gene>
    <name evidence="1" type="ORF">XFF6991_310109</name>
</gene>
<comment type="caution">
    <text evidence="1">The sequence shown here is derived from an EMBL/GenBank/DDBJ whole genome shotgun (WGS) entry which is preliminary data.</text>
</comment>
<dbReference type="AlphaFoldDB" id="A0A7Z7NGC1"/>
<name>A0A7Z7NGC1_XANCH</name>
<proteinExistence type="predicted"/>
<evidence type="ECO:0000313" key="1">
    <source>
        <dbReference type="EMBL" id="SOO23939.1"/>
    </source>
</evidence>
<evidence type="ECO:0000313" key="2">
    <source>
        <dbReference type="Proteomes" id="UP000234345"/>
    </source>
</evidence>
<dbReference type="Proteomes" id="UP000234345">
    <property type="component" value="Unassembled WGS sequence"/>
</dbReference>
<accession>A0A7Z7NGC1</accession>
<sequence length="96" mass="10212">MRLMIVAIAVAACITGCVSTSGVVQDGSDGYRIMSEGKTGAQTSGKLQSQNYATASEYCARQGKVVETLSTDSEQSRPLGGFPEANLRFRCVDRTQ</sequence>
<dbReference type="EMBL" id="OCZC01000058">
    <property type="protein sequence ID" value="SOO23939.1"/>
    <property type="molecule type" value="Genomic_DNA"/>
</dbReference>